<dbReference type="SUPFAM" id="SSF52317">
    <property type="entry name" value="Class I glutamine amidotransferase-like"/>
    <property type="match status" value="1"/>
</dbReference>
<feature type="active site" description="Nucleophile" evidence="7">
    <location>
        <position position="307"/>
    </location>
</feature>
<dbReference type="GO" id="GO:0046872">
    <property type="term" value="F:metal ion binding"/>
    <property type="evidence" value="ECO:0007669"/>
    <property type="project" value="UniProtKB-KW"/>
</dbReference>
<keyword evidence="9" id="KW-0862">Zinc</keyword>
<evidence type="ECO:0000256" key="2">
    <source>
        <dbReference type="ARBA" id="ARBA00005940"/>
    </source>
</evidence>
<name>A0A840W5A9_9ACTN</name>
<dbReference type="EMBL" id="JACHDP010000001">
    <property type="protein sequence ID" value="MBB5479960.1"/>
    <property type="molecule type" value="Genomic_DNA"/>
</dbReference>
<feature type="domain" description="Beta-galactosidase trimerisation" evidence="11">
    <location>
        <begin position="395"/>
        <end position="596"/>
    </location>
</feature>
<evidence type="ECO:0000313" key="13">
    <source>
        <dbReference type="EMBL" id="MBB5479960.1"/>
    </source>
</evidence>
<dbReference type="GO" id="GO:0006012">
    <property type="term" value="P:galactose metabolic process"/>
    <property type="evidence" value="ECO:0007669"/>
    <property type="project" value="InterPro"/>
</dbReference>
<organism evidence="13 14">
    <name type="scientific">Micromonospora parathelypteridis</name>
    <dbReference type="NCBI Taxonomy" id="1839617"/>
    <lineage>
        <taxon>Bacteria</taxon>
        <taxon>Bacillati</taxon>
        <taxon>Actinomycetota</taxon>
        <taxon>Actinomycetes</taxon>
        <taxon>Micromonosporales</taxon>
        <taxon>Micromonosporaceae</taxon>
        <taxon>Micromonospora</taxon>
    </lineage>
</organism>
<keyword evidence="4 6" id="KW-0378">Hydrolase</keyword>
<evidence type="ECO:0000256" key="7">
    <source>
        <dbReference type="PIRSR" id="PIRSR001084-1"/>
    </source>
</evidence>
<dbReference type="Pfam" id="PF08532">
    <property type="entry name" value="Glyco_hydro_42M"/>
    <property type="match status" value="1"/>
</dbReference>
<keyword evidence="9" id="KW-0479">Metal-binding</keyword>
<comment type="caution">
    <text evidence="13">The sequence shown here is derived from an EMBL/GenBank/DDBJ whole genome shotgun (WGS) entry which is preliminary data.</text>
</comment>
<dbReference type="RefSeq" id="WP_184183228.1">
    <property type="nucleotide sequence ID" value="NZ_BMNF01000005.1"/>
</dbReference>
<evidence type="ECO:0000259" key="10">
    <source>
        <dbReference type="Pfam" id="PF02449"/>
    </source>
</evidence>
<dbReference type="EC" id="3.2.1.23" evidence="3 6"/>
<dbReference type="InterPro" id="IPR017853">
    <property type="entry name" value="GH"/>
</dbReference>
<feature type="binding site" evidence="8">
    <location>
        <position position="111"/>
    </location>
    <ligand>
        <name>substrate</name>
    </ligand>
</feature>
<feature type="domain" description="Beta-galactosidase C-terminal" evidence="12">
    <location>
        <begin position="605"/>
        <end position="660"/>
    </location>
</feature>
<accession>A0A840W5A9</accession>
<dbReference type="Pfam" id="PF02449">
    <property type="entry name" value="Glyco_hydro_42"/>
    <property type="match status" value="1"/>
</dbReference>
<evidence type="ECO:0000256" key="1">
    <source>
        <dbReference type="ARBA" id="ARBA00001412"/>
    </source>
</evidence>
<feature type="active site" description="Proton donor" evidence="7">
    <location>
        <position position="150"/>
    </location>
</feature>
<feature type="binding site" evidence="8">
    <location>
        <position position="149"/>
    </location>
    <ligand>
        <name>substrate</name>
    </ligand>
</feature>
<dbReference type="Proteomes" id="UP000586947">
    <property type="component" value="Unassembled WGS sequence"/>
</dbReference>
<sequence>MRRWQGNGIYFGGDYNPEQWPEETWSEDVELMRRAGVNLVSVGIFSWALLEPTPGRFEFGWLDRVLDLLHAGGIQVDLATATASPPPWLARAYPETLPRRADGAILWPGGRQAYCPSSPVFRERSLELVRAVAGRYAEHPAVVMWHVSNELGCHNVHCYCDVSAEAFRGWLRERYGDLDRLNDAWGTAFWSQRYGDWAEINPPRTALTFANPTQQLDFLRFSSDEQRAQLRAERGVLTTLVRQPVTTNFMIGMGVKHMDYHSWADDVDLVSNDHYLTAADPQAHLGLALAADHTRGVAGGDPWLLMEHSTSAVNWQPRNVAKLPGQLRRNSLAHVARGADGVLFFQWRASRAGAEKFHSALVPHAGPDTKVFREVCQLGADLKALAEVRGSRVDADVAILFDWEAWWGVELDSHPSVDVRYADRLTALYGALWRAGVTADIIHPSADLSGYRLVLAPTLYLVRDADVAALHSYVEGGGTAAVTYFSGIVDSNDHIRLGGYPGAFRELLGVRTEEFFPLREGEQVRLDDGSTADVWTEWLHPDGAEVLASYTDGPLPGVPALTRHRVGDGTAWYVATRLDEPATDRLVAGLVAEASVRPAAPAPSGVEVVRRRDGDRSWLFAINHTAAEVRLPVAGVELLTGVRCAGELTLPAGDVAVVREDRTDDPA</sequence>
<feature type="binding site" evidence="9">
    <location>
        <position position="115"/>
    </location>
    <ligand>
        <name>Zn(2+)</name>
        <dbReference type="ChEBI" id="CHEBI:29105"/>
    </ligand>
</feature>
<feature type="binding site" evidence="8">
    <location>
        <position position="315"/>
    </location>
    <ligand>
        <name>substrate</name>
    </ligand>
</feature>
<dbReference type="SUPFAM" id="SSF51445">
    <property type="entry name" value="(Trans)glycosidases"/>
    <property type="match status" value="1"/>
</dbReference>
<dbReference type="Gene3D" id="2.60.40.1180">
    <property type="entry name" value="Golgi alpha-mannosidase II"/>
    <property type="match status" value="1"/>
</dbReference>
<dbReference type="Gene3D" id="3.20.20.80">
    <property type="entry name" value="Glycosidases"/>
    <property type="match status" value="1"/>
</dbReference>
<dbReference type="CDD" id="cd03143">
    <property type="entry name" value="A4_beta-galactosidase_middle_domain"/>
    <property type="match status" value="1"/>
</dbReference>
<keyword evidence="14" id="KW-1185">Reference proteome</keyword>
<evidence type="ECO:0000259" key="11">
    <source>
        <dbReference type="Pfam" id="PF08532"/>
    </source>
</evidence>
<evidence type="ECO:0000313" key="14">
    <source>
        <dbReference type="Proteomes" id="UP000586947"/>
    </source>
</evidence>
<dbReference type="InterPro" id="IPR013780">
    <property type="entry name" value="Glyco_hydro_b"/>
</dbReference>
<dbReference type="PANTHER" id="PTHR36447:SF1">
    <property type="entry name" value="BETA-GALACTOSIDASE GANA"/>
    <property type="match status" value="1"/>
</dbReference>
<reference evidence="13 14" key="1">
    <citation type="submission" date="2020-08" db="EMBL/GenBank/DDBJ databases">
        <title>Sequencing the genomes of 1000 actinobacteria strains.</title>
        <authorList>
            <person name="Klenk H.-P."/>
        </authorList>
    </citation>
    <scope>NUCLEOTIDE SEQUENCE [LARGE SCALE GENOMIC DNA]</scope>
    <source>
        <strain evidence="13 14">DSM 103125</strain>
    </source>
</reference>
<comment type="similarity">
    <text evidence="2 6">Belongs to the glycosyl hydrolase 42 family.</text>
</comment>
<evidence type="ECO:0000256" key="3">
    <source>
        <dbReference type="ARBA" id="ARBA00012756"/>
    </source>
</evidence>
<dbReference type="InterPro" id="IPR013529">
    <property type="entry name" value="Glyco_hydro_42_N"/>
</dbReference>
<evidence type="ECO:0000256" key="6">
    <source>
        <dbReference type="PIRNR" id="PIRNR001084"/>
    </source>
</evidence>
<evidence type="ECO:0000256" key="5">
    <source>
        <dbReference type="ARBA" id="ARBA00023295"/>
    </source>
</evidence>
<protein>
    <recommendedName>
        <fullName evidence="3 6">Beta-galactosidase</fullName>
        <shortName evidence="6">Beta-gal</shortName>
        <ecNumber evidence="3 6">3.2.1.23</ecNumber>
    </recommendedName>
</protein>
<dbReference type="InterPro" id="IPR003476">
    <property type="entry name" value="Glyco_hydro_42"/>
</dbReference>
<evidence type="ECO:0000256" key="9">
    <source>
        <dbReference type="PIRSR" id="PIRSR001084-3"/>
    </source>
</evidence>
<evidence type="ECO:0000256" key="4">
    <source>
        <dbReference type="ARBA" id="ARBA00022801"/>
    </source>
</evidence>
<dbReference type="Pfam" id="PF08533">
    <property type="entry name" value="Glyco_hydro_42C"/>
    <property type="match status" value="1"/>
</dbReference>
<feature type="binding site" evidence="9">
    <location>
        <position position="158"/>
    </location>
    <ligand>
        <name>Zn(2+)</name>
        <dbReference type="ChEBI" id="CHEBI:29105"/>
    </ligand>
</feature>
<dbReference type="PANTHER" id="PTHR36447">
    <property type="entry name" value="BETA-GALACTOSIDASE GANA"/>
    <property type="match status" value="1"/>
</dbReference>
<dbReference type="Gene3D" id="3.40.50.880">
    <property type="match status" value="1"/>
</dbReference>
<dbReference type="InterPro" id="IPR013739">
    <property type="entry name" value="Beta_galactosidase_C"/>
</dbReference>
<feature type="binding site" evidence="9">
    <location>
        <position position="160"/>
    </location>
    <ligand>
        <name>Zn(2+)</name>
        <dbReference type="ChEBI" id="CHEBI:29105"/>
    </ligand>
</feature>
<proteinExistence type="inferred from homology"/>
<keyword evidence="5 6" id="KW-0326">Glycosidase</keyword>
<gene>
    <name evidence="13" type="ORF">HNR20_004465</name>
</gene>
<comment type="catalytic activity">
    <reaction evidence="1 6">
        <text>Hydrolysis of terminal non-reducing beta-D-galactose residues in beta-D-galactosides.</text>
        <dbReference type="EC" id="3.2.1.23"/>
    </reaction>
</comment>
<dbReference type="PIRSF" id="PIRSF001084">
    <property type="entry name" value="B-galactosidase"/>
    <property type="match status" value="1"/>
</dbReference>
<dbReference type="InterPro" id="IPR013738">
    <property type="entry name" value="Beta_galactosidase_Trimer"/>
</dbReference>
<evidence type="ECO:0000259" key="12">
    <source>
        <dbReference type="Pfam" id="PF08533"/>
    </source>
</evidence>
<feature type="domain" description="Glycoside hydrolase family 42 N-terminal" evidence="10">
    <location>
        <begin position="14"/>
        <end position="384"/>
    </location>
</feature>
<dbReference type="InterPro" id="IPR029062">
    <property type="entry name" value="Class_I_gatase-like"/>
</dbReference>
<dbReference type="GO" id="GO:0004565">
    <property type="term" value="F:beta-galactosidase activity"/>
    <property type="evidence" value="ECO:0007669"/>
    <property type="project" value="UniProtKB-EC"/>
</dbReference>
<dbReference type="AlphaFoldDB" id="A0A840W5A9"/>
<evidence type="ECO:0000256" key="8">
    <source>
        <dbReference type="PIRSR" id="PIRSR001084-2"/>
    </source>
</evidence>
<dbReference type="GO" id="GO:0009341">
    <property type="term" value="C:beta-galactosidase complex"/>
    <property type="evidence" value="ECO:0007669"/>
    <property type="project" value="InterPro"/>
</dbReference>